<dbReference type="AlphaFoldDB" id="A0A0L0SWI4"/>
<dbReference type="Proteomes" id="UP000054350">
    <property type="component" value="Unassembled WGS sequence"/>
</dbReference>
<evidence type="ECO:0000256" key="2">
    <source>
        <dbReference type="SAM" id="Phobius"/>
    </source>
</evidence>
<evidence type="ECO:0000256" key="1">
    <source>
        <dbReference type="SAM" id="MobiDB-lite"/>
    </source>
</evidence>
<reference evidence="4" key="2">
    <citation type="submission" date="2009-11" db="EMBL/GenBank/DDBJ databases">
        <title>The Genome Sequence of Allomyces macrogynus strain ATCC 38327.</title>
        <authorList>
            <consortium name="The Broad Institute Genome Sequencing Platform"/>
            <person name="Russ C."/>
            <person name="Cuomo C."/>
            <person name="Shea T."/>
            <person name="Young S.K."/>
            <person name="Zeng Q."/>
            <person name="Koehrsen M."/>
            <person name="Haas B."/>
            <person name="Borodovsky M."/>
            <person name="Guigo R."/>
            <person name="Alvarado L."/>
            <person name="Berlin A."/>
            <person name="Borenstein D."/>
            <person name="Chen Z."/>
            <person name="Engels R."/>
            <person name="Freedman E."/>
            <person name="Gellesch M."/>
            <person name="Goldberg J."/>
            <person name="Griggs A."/>
            <person name="Gujja S."/>
            <person name="Heiman D."/>
            <person name="Hepburn T."/>
            <person name="Howarth C."/>
            <person name="Jen D."/>
            <person name="Larson L."/>
            <person name="Lewis B."/>
            <person name="Mehta T."/>
            <person name="Park D."/>
            <person name="Pearson M."/>
            <person name="Roberts A."/>
            <person name="Saif S."/>
            <person name="Shenoy N."/>
            <person name="Sisk P."/>
            <person name="Stolte C."/>
            <person name="Sykes S."/>
            <person name="Walk T."/>
            <person name="White J."/>
            <person name="Yandava C."/>
            <person name="Burger G."/>
            <person name="Gray M.W."/>
            <person name="Holland P.W.H."/>
            <person name="King N."/>
            <person name="Lang F.B.F."/>
            <person name="Roger A.J."/>
            <person name="Ruiz-Trillo I."/>
            <person name="Lander E."/>
            <person name="Nusbaum C."/>
        </authorList>
    </citation>
    <scope>NUCLEOTIDE SEQUENCE [LARGE SCALE GENOMIC DNA]</scope>
    <source>
        <strain evidence="4">ATCC 38327</strain>
    </source>
</reference>
<feature type="transmembrane region" description="Helical" evidence="2">
    <location>
        <begin position="55"/>
        <end position="83"/>
    </location>
</feature>
<gene>
    <name evidence="3" type="ORF">AMAG_11202</name>
</gene>
<proteinExistence type="predicted"/>
<keyword evidence="2" id="KW-0472">Membrane</keyword>
<reference evidence="3 4" key="1">
    <citation type="submission" date="2009-11" db="EMBL/GenBank/DDBJ databases">
        <title>Annotation of Allomyces macrogynus ATCC 38327.</title>
        <authorList>
            <consortium name="The Broad Institute Genome Sequencing Platform"/>
            <person name="Russ C."/>
            <person name="Cuomo C."/>
            <person name="Burger G."/>
            <person name="Gray M.W."/>
            <person name="Holland P.W.H."/>
            <person name="King N."/>
            <person name="Lang F.B.F."/>
            <person name="Roger A.J."/>
            <person name="Ruiz-Trillo I."/>
            <person name="Young S.K."/>
            <person name="Zeng Q."/>
            <person name="Gargeya S."/>
            <person name="Fitzgerald M."/>
            <person name="Haas B."/>
            <person name="Abouelleil A."/>
            <person name="Alvarado L."/>
            <person name="Arachchi H.M."/>
            <person name="Berlin A."/>
            <person name="Chapman S.B."/>
            <person name="Gearin G."/>
            <person name="Goldberg J."/>
            <person name="Griggs A."/>
            <person name="Gujja S."/>
            <person name="Hansen M."/>
            <person name="Heiman D."/>
            <person name="Howarth C."/>
            <person name="Larimer J."/>
            <person name="Lui A."/>
            <person name="MacDonald P.J.P."/>
            <person name="McCowen C."/>
            <person name="Montmayeur A."/>
            <person name="Murphy C."/>
            <person name="Neiman D."/>
            <person name="Pearson M."/>
            <person name="Priest M."/>
            <person name="Roberts A."/>
            <person name="Saif S."/>
            <person name="Shea T."/>
            <person name="Sisk P."/>
            <person name="Stolte C."/>
            <person name="Sykes S."/>
            <person name="Wortman J."/>
            <person name="Nusbaum C."/>
            <person name="Birren B."/>
        </authorList>
    </citation>
    <scope>NUCLEOTIDE SEQUENCE [LARGE SCALE GENOMIC DNA]</scope>
    <source>
        <strain evidence="3 4">ATCC 38327</strain>
    </source>
</reference>
<feature type="compositionally biased region" description="Pro residues" evidence="1">
    <location>
        <begin position="312"/>
        <end position="328"/>
    </location>
</feature>
<feature type="transmembrane region" description="Helical" evidence="2">
    <location>
        <begin position="131"/>
        <end position="151"/>
    </location>
</feature>
<name>A0A0L0SWI4_ALLM3</name>
<organism evidence="3 4">
    <name type="scientific">Allomyces macrogynus (strain ATCC 38327)</name>
    <name type="common">Allomyces javanicus var. macrogynus</name>
    <dbReference type="NCBI Taxonomy" id="578462"/>
    <lineage>
        <taxon>Eukaryota</taxon>
        <taxon>Fungi</taxon>
        <taxon>Fungi incertae sedis</taxon>
        <taxon>Blastocladiomycota</taxon>
        <taxon>Blastocladiomycetes</taxon>
        <taxon>Blastocladiales</taxon>
        <taxon>Blastocladiaceae</taxon>
        <taxon>Allomyces</taxon>
    </lineage>
</organism>
<keyword evidence="4" id="KW-1185">Reference proteome</keyword>
<feature type="transmembrane region" description="Helical" evidence="2">
    <location>
        <begin position="382"/>
        <end position="403"/>
    </location>
</feature>
<feature type="transmembrane region" description="Helical" evidence="2">
    <location>
        <begin position="171"/>
        <end position="192"/>
    </location>
</feature>
<dbReference type="VEuPathDB" id="FungiDB:AMAG_11202"/>
<dbReference type="EMBL" id="GG745351">
    <property type="protein sequence ID" value="KNE66704.1"/>
    <property type="molecule type" value="Genomic_DNA"/>
</dbReference>
<feature type="transmembrane region" description="Helical" evidence="2">
    <location>
        <begin position="95"/>
        <end position="119"/>
    </location>
</feature>
<feature type="transmembrane region" description="Helical" evidence="2">
    <location>
        <begin position="20"/>
        <end position="43"/>
    </location>
</feature>
<keyword evidence="2" id="KW-0812">Transmembrane</keyword>
<sequence length="467" mass="49097">MPPDTIAVLDADPPPPSPGILWTTIVFSAVTLFLAVASLYTTLPRVHRTAGKKTARALLLVIVAVLLGISAINQIALAIRLLASNSAHVEWKWPYLSLLLLTTAPSPILITLATAHRVARLVVVSPALRKRFLVGTYVLCALVLVTVESLVVVDALRRDPHNWSTTMRFPAWTAAPLAVLPVLATFGSSWALEMVLGTLAGDAPPTVTELRSARPHRVESAVPARRRPTKGRLSSTATTGMGRRGTLPSVFRPGARGIAGPSTSRVGNGATSVSGTPNTDEVPPPTWPPPVPPAPVEAESKRAASRPGPRSTSPPRPILPPPPPPSESPAPGSVSAFASASYVLSPPQTTLPQVACASSTSTDSTDSATGVRAAPVMRAMRVLVLLFLGGWTAFLTVVLVEAIPARIQVAALSLLSAAFLVVETAFEWVYSVERRKERKRQQQMAAVAAEEGSVSVSGVERGVDVAG</sequence>
<keyword evidence="2" id="KW-1133">Transmembrane helix</keyword>
<feature type="compositionally biased region" description="Pro residues" evidence="1">
    <location>
        <begin position="282"/>
        <end position="295"/>
    </location>
</feature>
<protein>
    <submittedName>
        <fullName evidence="3">Uncharacterized protein</fullName>
    </submittedName>
</protein>
<accession>A0A0L0SWI4</accession>
<evidence type="ECO:0000313" key="4">
    <source>
        <dbReference type="Proteomes" id="UP000054350"/>
    </source>
</evidence>
<evidence type="ECO:0000313" key="3">
    <source>
        <dbReference type="EMBL" id="KNE66704.1"/>
    </source>
</evidence>
<feature type="transmembrane region" description="Helical" evidence="2">
    <location>
        <begin position="409"/>
        <end position="430"/>
    </location>
</feature>
<feature type="compositionally biased region" description="Polar residues" evidence="1">
    <location>
        <begin position="261"/>
        <end position="279"/>
    </location>
</feature>
<feature type="region of interest" description="Disordered" evidence="1">
    <location>
        <begin position="211"/>
        <end position="333"/>
    </location>
</feature>
<dbReference type="OrthoDB" id="5593408at2759"/>